<dbReference type="RefSeq" id="WP_062758598.1">
    <property type="nucleotide sequence ID" value="NZ_CP077366.1"/>
</dbReference>
<dbReference type="GeneID" id="66825236"/>
<name>A0A379AF60_ENTAG</name>
<dbReference type="EMBL" id="UGSO01000001">
    <property type="protein sequence ID" value="SUB15870.1"/>
    <property type="molecule type" value="Genomic_DNA"/>
</dbReference>
<dbReference type="Gene3D" id="3.40.50.300">
    <property type="entry name" value="P-loop containing nucleotide triphosphate hydrolases"/>
    <property type="match status" value="1"/>
</dbReference>
<evidence type="ECO:0000313" key="2">
    <source>
        <dbReference type="EMBL" id="SUB15870.1"/>
    </source>
</evidence>
<keyword evidence="3" id="KW-1185">Reference proteome</keyword>
<dbReference type="Proteomes" id="UP000254640">
    <property type="component" value="Unassembled WGS sequence"/>
</dbReference>
<evidence type="ECO:0000313" key="3">
    <source>
        <dbReference type="Proteomes" id="UP000254640"/>
    </source>
</evidence>
<dbReference type="InterPro" id="IPR051396">
    <property type="entry name" value="Bact_Antivir_Def_Nuclease"/>
</dbReference>
<proteinExistence type="predicted"/>
<organism evidence="2 3">
    <name type="scientific">Enterobacter agglomerans</name>
    <name type="common">Erwinia herbicola</name>
    <name type="synonym">Pantoea agglomerans</name>
    <dbReference type="NCBI Taxonomy" id="549"/>
    <lineage>
        <taxon>Bacteria</taxon>
        <taxon>Pseudomonadati</taxon>
        <taxon>Pseudomonadota</taxon>
        <taxon>Gammaproteobacteria</taxon>
        <taxon>Enterobacterales</taxon>
        <taxon>Erwiniaceae</taxon>
        <taxon>Pantoea</taxon>
        <taxon>Pantoea agglomerans group</taxon>
    </lineage>
</organism>
<evidence type="ECO:0000259" key="1">
    <source>
        <dbReference type="SMART" id="SM00382"/>
    </source>
</evidence>
<dbReference type="Pfam" id="PF13304">
    <property type="entry name" value="AAA_21"/>
    <property type="match status" value="1"/>
</dbReference>
<dbReference type="GO" id="GO:0016887">
    <property type="term" value="F:ATP hydrolysis activity"/>
    <property type="evidence" value="ECO:0007669"/>
    <property type="project" value="InterPro"/>
</dbReference>
<protein>
    <submittedName>
        <fullName evidence="2">Phosphonate C-P lyase system protein PhnK</fullName>
    </submittedName>
</protein>
<dbReference type="InterPro" id="IPR027417">
    <property type="entry name" value="P-loop_NTPase"/>
</dbReference>
<dbReference type="GO" id="GO:0005524">
    <property type="term" value="F:ATP binding"/>
    <property type="evidence" value="ECO:0007669"/>
    <property type="project" value="InterPro"/>
</dbReference>
<dbReference type="SUPFAM" id="SSF52540">
    <property type="entry name" value="P-loop containing nucleoside triphosphate hydrolases"/>
    <property type="match status" value="1"/>
</dbReference>
<reference evidence="2 3" key="1">
    <citation type="submission" date="2018-06" db="EMBL/GenBank/DDBJ databases">
        <authorList>
            <consortium name="Pathogen Informatics"/>
            <person name="Doyle S."/>
        </authorList>
    </citation>
    <scope>NUCLEOTIDE SEQUENCE [LARGE SCALE GENOMIC DNA]</scope>
    <source>
        <strain evidence="2 3">NCTC9381</strain>
    </source>
</reference>
<accession>A0A379AF60</accession>
<dbReference type="AlphaFoldDB" id="A0A379AF60"/>
<dbReference type="InterPro" id="IPR003593">
    <property type="entry name" value="AAA+_ATPase"/>
</dbReference>
<feature type="domain" description="AAA+ ATPase" evidence="1">
    <location>
        <begin position="24"/>
        <end position="259"/>
    </location>
</feature>
<dbReference type="InterPro" id="IPR003959">
    <property type="entry name" value="ATPase_AAA_core"/>
</dbReference>
<gene>
    <name evidence="2" type="ORF">NCTC9381_01764</name>
</gene>
<dbReference type="SMART" id="SM00382">
    <property type="entry name" value="AAA"/>
    <property type="match status" value="1"/>
</dbReference>
<dbReference type="PANTHER" id="PTHR43581">
    <property type="entry name" value="ATP/GTP PHOSPHATASE"/>
    <property type="match status" value="1"/>
</dbReference>
<dbReference type="PANTHER" id="PTHR43581:SF2">
    <property type="entry name" value="EXCINUCLEASE ATPASE SUBUNIT"/>
    <property type="match status" value="1"/>
</dbReference>
<dbReference type="GO" id="GO:0016829">
    <property type="term" value="F:lyase activity"/>
    <property type="evidence" value="ECO:0007669"/>
    <property type="project" value="UniProtKB-KW"/>
</dbReference>
<keyword evidence="2" id="KW-0456">Lyase</keyword>
<sequence>MNLNIKIENIQHIVSMEVKIDLHNYNMACIVSKNGVGKTTLLKAFSMLYRPSIIKQTCPTGIISEDSKIEISIDDSIYKFFYSPVIDYLESKGFVRTNKTYSLELATPFGDRFQKFSKLSGLDDQLRTNVLIKNYQTANEMSDFLNSIYENTKFKELKTTMIDGVDYYFLIAKNGRYIREDHFSTGEYFIINLYRHLSSTKDILIIDEIDTSLDAAAQVRLITHIREMCKKSNKKIIFTSHSLALLRTLQEDHELLLFLENEEGFVKATPCSYNYVKSSMYGFVGYDRYILTEDIVLEKYLIRILSTIKSKNSYKVIFIGGCQGVISLMDRNKHQQFLSNPKNVISILDGDVKKEILGEKTNIPNIYFIPFDSIEKELFKKYRDRTRYKLPKVGYRNSGAKHIFEKLSDKLSFDKIIGIVEKGHRQEIDSLKKILIEFMR</sequence>